<feature type="domain" description="Hedgehog/Intein (Hint)" evidence="1">
    <location>
        <begin position="215"/>
        <end position="349"/>
    </location>
</feature>
<evidence type="ECO:0000313" key="3">
    <source>
        <dbReference type="Proteomes" id="UP000186308"/>
    </source>
</evidence>
<evidence type="ECO:0000259" key="1">
    <source>
        <dbReference type="Pfam" id="PF13403"/>
    </source>
</evidence>
<sequence>MSGTTLITIAALGTGSITTSGNYDVSVDIGIGVGDTLNIQGAAGSQPIIANVNESIVGVSALTTTNISNADEVLTGLAGVSLLSDFNIGANSQGLATGNGTLELGSAIGISALDTINFDGAGNKLVIDPGVSLNLLGALNNFGTGDQIELKGVTATSATFTQNKVLLGQGTAPGGVIDLFNNGTVIGSVSLSTGTFGTNAFNVAPDPNGGIDLTVCFLEGTRLLGLHGDIAVEDMEPGDRLITDSGAMRPVKWVGHRTIDAARHPRPETVWPIRIEAGAIDHGLPERTLYVSPDHALFIDGCLIPAKILVNGRSIVQEPRDRISYFHVELESHDILLAESLPVESYLETGNRNFFENSGAAMVLHPHMAQTKREAEGCAPFLEAGDIVTRIRARLLERLPKLRQSHDCRLRALTEQGALPVTVVDSLTYRIDLIQPCVNVVLVSNAMVPAEYDAASRDRRRLGLDIASLEVETASGSRAIRLDEPTLRSGWHNDEDTHRWTNGEALVPSSLLEGGQALIIRLNALATYAADPAAERDAARVADLVMVRQMSALRRLGLLE</sequence>
<name>A0A8G2CLW6_ACIRU</name>
<organism evidence="2 3">
    <name type="scientific">Acidiphilium rubrum</name>
    <dbReference type="NCBI Taxonomy" id="526"/>
    <lineage>
        <taxon>Bacteria</taxon>
        <taxon>Pseudomonadati</taxon>
        <taxon>Pseudomonadota</taxon>
        <taxon>Alphaproteobacteria</taxon>
        <taxon>Acetobacterales</taxon>
        <taxon>Acidocellaceae</taxon>
        <taxon>Acidiphilium</taxon>
    </lineage>
</organism>
<dbReference type="Proteomes" id="UP000186308">
    <property type="component" value="Unassembled WGS sequence"/>
</dbReference>
<accession>A0A8G2CLW6</accession>
<dbReference type="InterPro" id="IPR036844">
    <property type="entry name" value="Hint_dom_sf"/>
</dbReference>
<gene>
    <name evidence="2" type="ORF">SAMN05421828_11585</name>
</gene>
<dbReference type="EMBL" id="FTNE01000015">
    <property type="protein sequence ID" value="SIR10432.1"/>
    <property type="molecule type" value="Genomic_DNA"/>
</dbReference>
<dbReference type="OrthoDB" id="7284755at2"/>
<protein>
    <submittedName>
        <fullName evidence="2">Hint domain-containing protein</fullName>
    </submittedName>
</protein>
<reference evidence="2 3" key="1">
    <citation type="submission" date="2017-01" db="EMBL/GenBank/DDBJ databases">
        <authorList>
            <person name="Varghese N."/>
            <person name="Submissions S."/>
        </authorList>
    </citation>
    <scope>NUCLEOTIDE SEQUENCE [LARGE SCALE GENOMIC DNA]</scope>
    <source>
        <strain evidence="2 3">ATCC 35905</strain>
    </source>
</reference>
<dbReference type="InterPro" id="IPR028992">
    <property type="entry name" value="Hedgehog/Intein_dom"/>
</dbReference>
<comment type="caution">
    <text evidence="2">The sequence shown here is derived from an EMBL/GenBank/DDBJ whole genome shotgun (WGS) entry which is preliminary data.</text>
</comment>
<dbReference type="SUPFAM" id="SSF51294">
    <property type="entry name" value="Hedgehog/intein (Hint) domain"/>
    <property type="match status" value="1"/>
</dbReference>
<evidence type="ECO:0000313" key="2">
    <source>
        <dbReference type="EMBL" id="SIR10432.1"/>
    </source>
</evidence>
<dbReference type="Pfam" id="PF13403">
    <property type="entry name" value="Hint_2"/>
    <property type="match status" value="1"/>
</dbReference>
<proteinExistence type="predicted"/>
<keyword evidence="3" id="KW-1185">Reference proteome</keyword>
<dbReference type="AlphaFoldDB" id="A0A8G2CLW6"/>